<evidence type="ECO:0000313" key="12">
    <source>
        <dbReference type="RefSeq" id="XP_030072654.1"/>
    </source>
</evidence>
<protein>
    <submittedName>
        <fullName evidence="12">Claudin-15-like</fullName>
    </submittedName>
</protein>
<evidence type="ECO:0000256" key="8">
    <source>
        <dbReference type="ARBA" id="ARBA00022989"/>
    </source>
</evidence>
<evidence type="ECO:0000256" key="5">
    <source>
        <dbReference type="ARBA" id="ARBA00022475"/>
    </source>
</evidence>
<accession>A0A6P7ZAC8</accession>
<evidence type="ECO:0000313" key="11">
    <source>
        <dbReference type="Proteomes" id="UP000515156"/>
    </source>
</evidence>
<dbReference type="GO" id="GO:0005886">
    <property type="term" value="C:plasma membrane"/>
    <property type="evidence" value="ECO:0007669"/>
    <property type="project" value="UniProtKB-SubCell"/>
</dbReference>
<keyword evidence="6 10" id="KW-0812">Transmembrane</keyword>
<feature type="transmembrane region" description="Helical" evidence="10">
    <location>
        <begin position="101"/>
        <end position="122"/>
    </location>
</feature>
<keyword evidence="11" id="KW-1185">Reference proteome</keyword>
<keyword evidence="7" id="KW-0965">Cell junction</keyword>
<keyword evidence="5" id="KW-1003">Cell membrane</keyword>
<organism evidence="11 12">
    <name type="scientific">Microcaecilia unicolor</name>
    <dbReference type="NCBI Taxonomy" id="1415580"/>
    <lineage>
        <taxon>Eukaryota</taxon>
        <taxon>Metazoa</taxon>
        <taxon>Chordata</taxon>
        <taxon>Craniata</taxon>
        <taxon>Vertebrata</taxon>
        <taxon>Euteleostomi</taxon>
        <taxon>Amphibia</taxon>
        <taxon>Gymnophiona</taxon>
        <taxon>Siphonopidae</taxon>
        <taxon>Microcaecilia</taxon>
    </lineage>
</organism>
<dbReference type="KEGG" id="muo:115479066"/>
<dbReference type="GO" id="GO:0005923">
    <property type="term" value="C:bicellular tight junction"/>
    <property type="evidence" value="ECO:0007669"/>
    <property type="project" value="UniProtKB-SubCell"/>
</dbReference>
<evidence type="ECO:0000256" key="9">
    <source>
        <dbReference type="ARBA" id="ARBA00023136"/>
    </source>
</evidence>
<evidence type="ECO:0000256" key="10">
    <source>
        <dbReference type="SAM" id="Phobius"/>
    </source>
</evidence>
<keyword evidence="9 10" id="KW-0472">Membrane</keyword>
<dbReference type="PRINTS" id="PR01077">
    <property type="entry name" value="CLAUDIN"/>
</dbReference>
<dbReference type="Pfam" id="PF00822">
    <property type="entry name" value="PMP22_Claudin"/>
    <property type="match status" value="1"/>
</dbReference>
<feature type="transmembrane region" description="Helical" evidence="10">
    <location>
        <begin position="20"/>
        <end position="41"/>
    </location>
</feature>
<dbReference type="GO" id="GO:0005198">
    <property type="term" value="F:structural molecule activity"/>
    <property type="evidence" value="ECO:0007669"/>
    <property type="project" value="InterPro"/>
</dbReference>
<dbReference type="InterPro" id="IPR006187">
    <property type="entry name" value="Claudin"/>
</dbReference>
<sequence length="165" mass="17948">MMTSPGFITFILRAHLQACRALMIIAIILGLLAAAISFFGLKCIKTGSNDERRKRKIALAGGLNFIVAGLCSMVAISWYAAMITAQFFDPFYGGIKYELGYALYLGWAGSILAIVGGACLCCSYKGKKQSKPGIYKHDYSTVQNAPSNFKRTRSSENTMASKAYV</sequence>
<evidence type="ECO:0000256" key="3">
    <source>
        <dbReference type="ARBA" id="ARBA00008295"/>
    </source>
</evidence>
<evidence type="ECO:0000256" key="2">
    <source>
        <dbReference type="ARBA" id="ARBA00004651"/>
    </source>
</evidence>
<comment type="similarity">
    <text evidence="3">Belongs to the claudin family.</text>
</comment>
<dbReference type="Gene3D" id="1.20.140.150">
    <property type="match status" value="1"/>
</dbReference>
<evidence type="ECO:0000256" key="7">
    <source>
        <dbReference type="ARBA" id="ARBA00022949"/>
    </source>
</evidence>
<comment type="subcellular location">
    <subcellularLocation>
        <location evidence="1">Cell junction</location>
        <location evidence="1">Tight junction</location>
    </subcellularLocation>
    <subcellularLocation>
        <location evidence="2">Cell membrane</location>
        <topology evidence="2">Multi-pass membrane protein</topology>
    </subcellularLocation>
</comment>
<dbReference type="AlphaFoldDB" id="A0A6P7ZAC8"/>
<dbReference type="InterPro" id="IPR004031">
    <property type="entry name" value="PMP22/EMP/MP20/Claudin"/>
</dbReference>
<dbReference type="Proteomes" id="UP000515156">
    <property type="component" value="Chromosome 10"/>
</dbReference>
<dbReference type="InParanoid" id="A0A6P7ZAC8"/>
<gene>
    <name evidence="12" type="primary">LOC115479066</name>
</gene>
<keyword evidence="4" id="KW-0796">Tight junction</keyword>
<dbReference type="RefSeq" id="XP_030072654.1">
    <property type="nucleotide sequence ID" value="XM_030216794.1"/>
</dbReference>
<keyword evidence="8 10" id="KW-1133">Transmembrane helix</keyword>
<dbReference type="OrthoDB" id="9933182at2759"/>
<evidence type="ECO:0000256" key="1">
    <source>
        <dbReference type="ARBA" id="ARBA00004435"/>
    </source>
</evidence>
<evidence type="ECO:0000256" key="6">
    <source>
        <dbReference type="ARBA" id="ARBA00022692"/>
    </source>
</evidence>
<reference evidence="12" key="1">
    <citation type="submission" date="2025-08" db="UniProtKB">
        <authorList>
            <consortium name="RefSeq"/>
        </authorList>
    </citation>
    <scope>IDENTIFICATION</scope>
</reference>
<name>A0A6P7ZAC8_9AMPH</name>
<feature type="transmembrane region" description="Helical" evidence="10">
    <location>
        <begin position="62"/>
        <end position="81"/>
    </location>
</feature>
<dbReference type="GeneID" id="115479066"/>
<dbReference type="PANTHER" id="PTHR12002">
    <property type="entry name" value="CLAUDIN"/>
    <property type="match status" value="1"/>
</dbReference>
<evidence type="ECO:0000256" key="4">
    <source>
        <dbReference type="ARBA" id="ARBA00022427"/>
    </source>
</evidence>
<proteinExistence type="inferred from homology"/>